<proteinExistence type="predicted"/>
<name>A0ABY4B6D8_9BACT</name>
<dbReference type="EMBL" id="CP094534">
    <property type="protein sequence ID" value="UOE34729.1"/>
    <property type="molecule type" value="Genomic_DNA"/>
</dbReference>
<dbReference type="RefSeq" id="WP_243516004.1">
    <property type="nucleotide sequence ID" value="NZ_CP094534.1"/>
</dbReference>
<sequence length="104" mass="10476">MEGVLLLRVAQAWPLPGLGLLALPEGTAPALAAYGLHAALAVAAVLPDGTRHAATATVEEVTRPDAAEPPTRGLLLDLGAAVELPAGTAIWLVDASSNPYAGLH</sequence>
<dbReference type="Proteomes" id="UP000831390">
    <property type="component" value="Chromosome"/>
</dbReference>
<organism evidence="1 2">
    <name type="scientific">Hymenobacter monticola</name>
    <dbReference type="NCBI Taxonomy" id="1705399"/>
    <lineage>
        <taxon>Bacteria</taxon>
        <taxon>Pseudomonadati</taxon>
        <taxon>Bacteroidota</taxon>
        <taxon>Cytophagia</taxon>
        <taxon>Cytophagales</taxon>
        <taxon>Hymenobacteraceae</taxon>
        <taxon>Hymenobacter</taxon>
    </lineage>
</organism>
<gene>
    <name evidence="1" type="ORF">MTP16_03535</name>
</gene>
<evidence type="ECO:0000313" key="2">
    <source>
        <dbReference type="Proteomes" id="UP000831390"/>
    </source>
</evidence>
<accession>A0ABY4B6D8</accession>
<keyword evidence="2" id="KW-1185">Reference proteome</keyword>
<evidence type="ECO:0000313" key="1">
    <source>
        <dbReference type="EMBL" id="UOE34729.1"/>
    </source>
</evidence>
<reference evidence="1 2" key="1">
    <citation type="submission" date="2022-03" db="EMBL/GenBank/DDBJ databases">
        <title>Hymenobactersp. isolated from the air.</title>
        <authorList>
            <person name="Won M."/>
            <person name="Kwon S.-W."/>
        </authorList>
    </citation>
    <scope>NUCLEOTIDE SEQUENCE [LARGE SCALE GENOMIC DNA]</scope>
    <source>
        <strain evidence="1 2">KACC 22596</strain>
    </source>
</reference>
<protein>
    <submittedName>
        <fullName evidence="1">Uncharacterized protein</fullName>
    </submittedName>
</protein>